<dbReference type="CDD" id="cd00371">
    <property type="entry name" value="HMA"/>
    <property type="match status" value="1"/>
</dbReference>
<evidence type="ECO:0000313" key="3">
    <source>
        <dbReference type="Proteomes" id="UP000886743"/>
    </source>
</evidence>
<dbReference type="AlphaFoldDB" id="A0A9D1NGF9"/>
<evidence type="ECO:0000256" key="1">
    <source>
        <dbReference type="SAM" id="Phobius"/>
    </source>
</evidence>
<organism evidence="2 3">
    <name type="scientific">Candidatus Aphodoplasma excrementigallinarum</name>
    <dbReference type="NCBI Taxonomy" id="2840673"/>
    <lineage>
        <taxon>Bacteria</taxon>
        <taxon>Bacillati</taxon>
        <taxon>Bacillota</taxon>
        <taxon>Clostridia</taxon>
        <taxon>Eubacteriales</taxon>
        <taxon>Candidatus Aphodoplasma</taxon>
    </lineage>
</organism>
<reference evidence="2" key="2">
    <citation type="journal article" date="2021" name="PeerJ">
        <title>Extensive microbial diversity within the chicken gut microbiome revealed by metagenomics and culture.</title>
        <authorList>
            <person name="Gilroy R."/>
            <person name="Ravi A."/>
            <person name="Getino M."/>
            <person name="Pursley I."/>
            <person name="Horton D.L."/>
            <person name="Alikhan N.F."/>
            <person name="Baker D."/>
            <person name="Gharbi K."/>
            <person name="Hall N."/>
            <person name="Watson M."/>
            <person name="Adriaenssens E.M."/>
            <person name="Foster-Nyarko E."/>
            <person name="Jarju S."/>
            <person name="Secka A."/>
            <person name="Antonio M."/>
            <person name="Oren A."/>
            <person name="Chaudhuri R.R."/>
            <person name="La Ragione R."/>
            <person name="Hildebrand F."/>
            <person name="Pallen M.J."/>
        </authorList>
    </citation>
    <scope>NUCLEOTIDE SEQUENCE</scope>
    <source>
        <strain evidence="2">4920</strain>
    </source>
</reference>
<keyword evidence="1" id="KW-0812">Transmembrane</keyword>
<name>A0A9D1NGF9_9FIRM</name>
<feature type="transmembrane region" description="Helical" evidence="1">
    <location>
        <begin position="6"/>
        <end position="26"/>
    </location>
</feature>
<accession>A0A9D1NGF9</accession>
<dbReference type="InterPro" id="IPR006121">
    <property type="entry name" value="HMA_dom"/>
</dbReference>
<reference evidence="2" key="1">
    <citation type="submission" date="2020-10" db="EMBL/GenBank/DDBJ databases">
        <authorList>
            <person name="Gilroy R."/>
        </authorList>
    </citation>
    <scope>NUCLEOTIDE SEQUENCE</scope>
    <source>
        <strain evidence="2">4920</strain>
    </source>
</reference>
<comment type="caution">
    <text evidence="2">The sequence shown here is derived from an EMBL/GenBank/DDBJ whole genome shotgun (WGS) entry which is preliminary data.</text>
</comment>
<dbReference type="InterPro" id="IPR036163">
    <property type="entry name" value="HMA_dom_sf"/>
</dbReference>
<dbReference type="Gene3D" id="3.30.70.100">
    <property type="match status" value="1"/>
</dbReference>
<dbReference type="EMBL" id="DVOF01000010">
    <property type="protein sequence ID" value="HIV02028.1"/>
    <property type="molecule type" value="Genomic_DNA"/>
</dbReference>
<keyword evidence="1" id="KW-0472">Membrane</keyword>
<evidence type="ECO:0000313" key="2">
    <source>
        <dbReference type="EMBL" id="HIV02028.1"/>
    </source>
</evidence>
<keyword evidence="1" id="KW-1133">Transmembrane helix</keyword>
<dbReference type="SUPFAM" id="SSF55008">
    <property type="entry name" value="HMA, heavy metal-associated domain"/>
    <property type="match status" value="1"/>
</dbReference>
<dbReference type="GO" id="GO:0046872">
    <property type="term" value="F:metal ion binding"/>
    <property type="evidence" value="ECO:0007669"/>
    <property type="project" value="InterPro"/>
</dbReference>
<gene>
    <name evidence="2" type="ORF">IAC74_00530</name>
</gene>
<dbReference type="Proteomes" id="UP000886743">
    <property type="component" value="Unassembled WGS sequence"/>
</dbReference>
<protein>
    <submittedName>
        <fullName evidence="2">Heavy-metal-associated domain-containing protein</fullName>
    </submittedName>
</protein>
<proteinExistence type="predicted"/>
<sequence>MDGIWSTAAICALLALICIFAIWNYIKKLKTGCCGGGGDEIKRIRPADPDAAHYPYARKIMIEGMSCKNCAMRVENAFNRQDGYYATVDLRHRCALVRTKQPVGDDDLRRVVLRTGYQPVSIGPADT</sequence>